<reference evidence="2" key="1">
    <citation type="submission" date="2019-09" db="EMBL/GenBank/DDBJ databases">
        <authorList>
            <person name="Zhang L."/>
        </authorList>
    </citation>
    <scope>NUCLEOTIDE SEQUENCE</scope>
</reference>
<evidence type="ECO:0000313" key="2">
    <source>
        <dbReference type="EMBL" id="VVV66397.1"/>
    </source>
</evidence>
<gene>
    <name evidence="2" type="ORF">NYM_LOCUS6739</name>
</gene>
<accession>A0A5K0XNF9</accession>
<evidence type="ECO:0000256" key="1">
    <source>
        <dbReference type="SAM" id="MobiDB-lite"/>
    </source>
</evidence>
<proteinExistence type="predicted"/>
<protein>
    <submittedName>
        <fullName evidence="2">Uncharacterized protein</fullName>
    </submittedName>
</protein>
<sequence>MWERHSNKQGWEKKIIHGHGKRAAGPAPFLIVFEWQNLGDILRCSKNLRNSHSVQGPVFPPLGQAKITKPPLRDGPPSSAPHAVALPVS</sequence>
<dbReference type="EMBL" id="LR721776">
    <property type="protein sequence ID" value="VVV66397.1"/>
    <property type="molecule type" value="Genomic_DNA"/>
</dbReference>
<dbReference type="Gramene" id="NC11G0122450.1">
    <property type="protein sequence ID" value="NC11G0122450.1:cds"/>
    <property type="gene ID" value="NC11G0122450"/>
</dbReference>
<dbReference type="AlphaFoldDB" id="A0A5K0XNF9"/>
<feature type="region of interest" description="Disordered" evidence="1">
    <location>
        <begin position="53"/>
        <end position="89"/>
    </location>
</feature>
<name>A0A5K0XNF9_9MAGN</name>
<organism evidence="2">
    <name type="scientific">Nymphaea colorata</name>
    <name type="common">pocket water lily</name>
    <dbReference type="NCBI Taxonomy" id="210225"/>
    <lineage>
        <taxon>Eukaryota</taxon>
        <taxon>Viridiplantae</taxon>
        <taxon>Streptophyta</taxon>
        <taxon>Embryophyta</taxon>
        <taxon>Tracheophyta</taxon>
        <taxon>Spermatophyta</taxon>
        <taxon>Magnoliopsida</taxon>
        <taxon>Nymphaeales</taxon>
        <taxon>Nymphaeaceae</taxon>
        <taxon>Nymphaea</taxon>
    </lineage>
</organism>